<evidence type="ECO:0000313" key="1">
    <source>
        <dbReference type="Ensembl" id="ENSANIP00000010278.1"/>
    </source>
</evidence>
<reference evidence="1" key="2">
    <citation type="submission" date="2025-09" db="UniProtKB">
        <authorList>
            <consortium name="Ensembl"/>
        </authorList>
    </citation>
    <scope>IDENTIFICATION</scope>
</reference>
<evidence type="ECO:0000313" key="2">
    <source>
        <dbReference type="Proteomes" id="UP000694541"/>
    </source>
</evidence>
<organism evidence="1 2">
    <name type="scientific">Accipiter nisus</name>
    <name type="common">Eurasian sparrowhawk</name>
    <dbReference type="NCBI Taxonomy" id="211598"/>
    <lineage>
        <taxon>Eukaryota</taxon>
        <taxon>Metazoa</taxon>
        <taxon>Chordata</taxon>
        <taxon>Craniata</taxon>
        <taxon>Vertebrata</taxon>
        <taxon>Euteleostomi</taxon>
        <taxon>Archelosauria</taxon>
        <taxon>Archosauria</taxon>
        <taxon>Dinosauria</taxon>
        <taxon>Saurischia</taxon>
        <taxon>Theropoda</taxon>
        <taxon>Coelurosauria</taxon>
        <taxon>Aves</taxon>
        <taxon>Neognathae</taxon>
        <taxon>Neoaves</taxon>
        <taxon>Telluraves</taxon>
        <taxon>Accipitrimorphae</taxon>
        <taxon>Accipitriformes</taxon>
        <taxon>Accipitridae</taxon>
        <taxon>Accipitrinae</taxon>
        <taxon>Accipiter</taxon>
    </lineage>
</organism>
<reference evidence="1" key="1">
    <citation type="submission" date="2025-08" db="UniProtKB">
        <authorList>
            <consortium name="Ensembl"/>
        </authorList>
    </citation>
    <scope>IDENTIFICATION</scope>
</reference>
<proteinExistence type="predicted"/>
<protein>
    <submittedName>
        <fullName evidence="1">Uncharacterized protein</fullName>
    </submittedName>
</protein>
<name>A0A8B9MUY9_9AVES</name>
<dbReference type="Pfam" id="PF15054">
    <property type="entry name" value="DUF4535"/>
    <property type="match status" value="1"/>
</dbReference>
<keyword evidence="2" id="KW-1185">Reference proteome</keyword>
<dbReference type="AlphaFoldDB" id="A0A8B9MUY9"/>
<dbReference type="InterPro" id="IPR027854">
    <property type="entry name" value="STMP1"/>
</dbReference>
<dbReference type="Ensembl" id="ENSANIT00000010637.1">
    <property type="protein sequence ID" value="ENSANIP00000010278.1"/>
    <property type="gene ID" value="ENSANIG00000006957.1"/>
</dbReference>
<dbReference type="Proteomes" id="UP000694541">
    <property type="component" value="Unplaced"/>
</dbReference>
<accession>A0A8B9MUY9</accession>
<sequence length="164" mass="16845">MAAATPSPPAASQNGAWRAGGGGASGITCIPAAQSAAGDDCAAGSACAKMADDKDPLPKLKDLAFLKDQLESLQRRVEDEVHAGVGQDGSLLASPFLKGFLAGYLVAKLRFSAVLGFVAGTCTGIYAAQNYAIPNVEKTVRDYFSSLKKGCESVWPLCTDSSSP</sequence>